<feature type="repeat" description="TPR" evidence="3">
    <location>
        <begin position="848"/>
        <end position="881"/>
    </location>
</feature>
<dbReference type="AlphaFoldDB" id="A0A1H6F5H1"/>
<evidence type="ECO:0000256" key="1">
    <source>
        <dbReference type="ARBA" id="ARBA00022737"/>
    </source>
</evidence>
<evidence type="ECO:0000256" key="2">
    <source>
        <dbReference type="ARBA" id="ARBA00022803"/>
    </source>
</evidence>
<dbReference type="InterPro" id="IPR011990">
    <property type="entry name" value="TPR-like_helical_dom_sf"/>
</dbReference>
<dbReference type="OrthoDB" id="9806213at2"/>
<keyword evidence="6" id="KW-1185">Reference proteome</keyword>
<feature type="domain" description="Abortive phage infection protein C-terminal" evidence="4">
    <location>
        <begin position="262"/>
        <end position="541"/>
    </location>
</feature>
<dbReference type="EMBL" id="FMSV02000044">
    <property type="protein sequence ID" value="SEH04326.1"/>
    <property type="molecule type" value="Genomic_DNA"/>
</dbReference>
<keyword evidence="1" id="KW-0677">Repeat</keyword>
<protein>
    <submittedName>
        <fullName evidence="5">TPR repeat-containing protein YrrB</fullName>
    </submittedName>
</protein>
<dbReference type="Pfam" id="PF14559">
    <property type="entry name" value="TPR_19"/>
    <property type="match status" value="1"/>
</dbReference>
<keyword evidence="2 3" id="KW-0802">TPR repeat</keyword>
<dbReference type="RefSeq" id="WP_103918401.1">
    <property type="nucleotide sequence ID" value="NZ_FMSV02000044.1"/>
</dbReference>
<dbReference type="Proteomes" id="UP000236724">
    <property type="component" value="Unassembled WGS sequence"/>
</dbReference>
<reference evidence="5 6" key="1">
    <citation type="submission" date="2016-10" db="EMBL/GenBank/DDBJ databases">
        <authorList>
            <person name="de Groot N.N."/>
        </authorList>
    </citation>
    <scope>NUCLEOTIDE SEQUENCE [LARGE SCALE GENOMIC DNA]</scope>
    <source>
        <strain evidence="5">MBHS1</strain>
    </source>
</reference>
<accession>A0A1H6F5H1</accession>
<feature type="repeat" description="TPR" evidence="3">
    <location>
        <begin position="882"/>
        <end position="915"/>
    </location>
</feature>
<dbReference type="PANTHER" id="PTHR44943">
    <property type="entry name" value="CELLULOSE SYNTHASE OPERON PROTEIN C"/>
    <property type="match status" value="1"/>
</dbReference>
<evidence type="ECO:0000256" key="3">
    <source>
        <dbReference type="PROSITE-ProRule" id="PRU00339"/>
    </source>
</evidence>
<dbReference type="SUPFAM" id="SSF48439">
    <property type="entry name" value="Protein prenylyltransferase"/>
    <property type="match status" value="1"/>
</dbReference>
<feature type="repeat" description="TPR" evidence="3">
    <location>
        <begin position="814"/>
        <end position="847"/>
    </location>
</feature>
<proteinExistence type="predicted"/>
<feature type="repeat" description="TPR" evidence="3">
    <location>
        <begin position="746"/>
        <end position="779"/>
    </location>
</feature>
<gene>
    <name evidence="5" type="primary">yrrB</name>
    <name evidence="5" type="ORF">MBHS_00172</name>
</gene>
<evidence type="ECO:0000313" key="5">
    <source>
        <dbReference type="EMBL" id="SEH04326.1"/>
    </source>
</evidence>
<feature type="repeat" description="TPR" evidence="3">
    <location>
        <begin position="780"/>
        <end position="813"/>
    </location>
</feature>
<dbReference type="SUPFAM" id="SSF48452">
    <property type="entry name" value="TPR-like"/>
    <property type="match status" value="1"/>
</dbReference>
<dbReference type="Pfam" id="PF13432">
    <property type="entry name" value="TPR_16"/>
    <property type="match status" value="3"/>
</dbReference>
<feature type="repeat" description="TPR" evidence="3">
    <location>
        <begin position="678"/>
        <end position="711"/>
    </location>
</feature>
<dbReference type="Pfam" id="PF10592">
    <property type="entry name" value="AIPR"/>
    <property type="match status" value="1"/>
</dbReference>
<dbReference type="PANTHER" id="PTHR44943:SF4">
    <property type="entry name" value="TPR REPEAT-CONTAINING PROTEIN MJ0798"/>
    <property type="match status" value="1"/>
</dbReference>
<name>A0A1H6F5H1_9GAMM</name>
<dbReference type="PROSITE" id="PS50293">
    <property type="entry name" value="TPR_REGION"/>
    <property type="match status" value="1"/>
</dbReference>
<feature type="repeat" description="TPR" evidence="3">
    <location>
        <begin position="916"/>
        <end position="949"/>
    </location>
</feature>
<feature type="repeat" description="TPR" evidence="3">
    <location>
        <begin position="712"/>
        <end position="745"/>
    </location>
</feature>
<evidence type="ECO:0000313" key="6">
    <source>
        <dbReference type="Proteomes" id="UP000236724"/>
    </source>
</evidence>
<feature type="repeat" description="TPR" evidence="3">
    <location>
        <begin position="644"/>
        <end position="677"/>
    </location>
</feature>
<sequence length="1002" mass="117610">MRTELFCQTLDQELDDLLVEYQADEVLQKLKQPEQKKSYAFLLWFLRFYSSTQIHFRDNITEGKDDSSCDIILSKPGADKCNCFYIIQSKWRKNPLKSNGTSDDIKKALSDFEAILHGTRIPGKNIRFNNQYSDLKNHLAENGDVKFIFLMLAPYNDDIRSNVTDNIRSFTYNHPTSVDIIDLNRLKYDFIDKRYKRIQPDNPLDYLHNPESAEIKLNIERISNETEQGDYIRVIKPFESYIFFIKPKTVFELFDTYGFHLFAQNIRNPLPDSNYNEKIVDTMTYKPGSFWYFNNGVSAITRILPKAIQRTAEKITITGLQIINGAQTFYSVYRAYKSADLVTRTEMDDNALISIRLIKTNDPDMNRQITLFTNSQNRVFDRDFHANDEIQIRLQHESFQGSIWYEKRRGEFNYANKPDGVEIVSNEIFAHCYLSYYLEQCLSTIPIIEKDKNFLFTARTSHEHGLYEKIFNEDTKFNDMLASLYVYRSCCKIFNWNEEEFPVLFSETGTKKVIVTVFIMPLFKAVANKYAEKYARPEMANLTKWIIKSYKDDNVLLEKIIIFITDFFADLDKKDKKRASQSSAYFDILKIKIEDNEISVDGVDSIRPDVFSHFEIAQKHYYNDEYEEALTACNALLEIQDDHFNALHLMSNILLDLNRYEEAEDYCKKALSIKPKHEQLWYNLGSILRELKKYPEAEAAYHKQIEIKPDHEYAWDGLGNVLENQEKYPEAEDAYRKQIELKPDHEYAWYGLGNTLRSQEKHPEAEAAYRKQIEIKPDHEYAWYGLGNALGNQEKHPESEAAYRKQIEIKPDHEYAWYGLGNALGNQEKHPEAEAAYRKQIEIKPDHEYAWYGLGNALRSQEKHPEAEDAYRKQIEIKPDHEYAWYGLGNALRSQEKHPEAEAAYRKQIEIKPDHKYAWDGLGNALRSQEKHPEAEDAYRKQIEIKPDHEYAWYGLGNALRSQEKPPEAEDAYRKQIEIKPDHEYAWYGLGNALRSQENPRS</sequence>
<evidence type="ECO:0000259" key="4">
    <source>
        <dbReference type="Pfam" id="PF10592"/>
    </source>
</evidence>
<dbReference type="SMART" id="SM00028">
    <property type="entry name" value="TPR"/>
    <property type="match status" value="11"/>
</dbReference>
<dbReference type="Pfam" id="PF13181">
    <property type="entry name" value="TPR_8"/>
    <property type="match status" value="2"/>
</dbReference>
<feature type="repeat" description="TPR" evidence="3">
    <location>
        <begin position="950"/>
        <end position="983"/>
    </location>
</feature>
<dbReference type="InterPro" id="IPR019734">
    <property type="entry name" value="TPR_rpt"/>
</dbReference>
<dbReference type="InterPro" id="IPR051685">
    <property type="entry name" value="Ycf3/AcsC/BcsC/TPR_MFPF"/>
</dbReference>
<dbReference type="PROSITE" id="PS50005">
    <property type="entry name" value="TPR"/>
    <property type="match status" value="10"/>
</dbReference>
<dbReference type="InterPro" id="IPR018891">
    <property type="entry name" value="AIPR_C"/>
</dbReference>
<organism evidence="5 6">
    <name type="scientific">Candidatus Venteria ishoeyi</name>
    <dbReference type="NCBI Taxonomy" id="1899563"/>
    <lineage>
        <taxon>Bacteria</taxon>
        <taxon>Pseudomonadati</taxon>
        <taxon>Pseudomonadota</taxon>
        <taxon>Gammaproteobacteria</taxon>
        <taxon>Thiotrichales</taxon>
        <taxon>Thiotrichaceae</taxon>
        <taxon>Venteria</taxon>
    </lineage>
</organism>
<dbReference type="Gene3D" id="1.25.40.10">
    <property type="entry name" value="Tetratricopeptide repeat domain"/>
    <property type="match status" value="5"/>
</dbReference>